<dbReference type="AlphaFoldDB" id="A0A8I0T5K4"/>
<organism evidence="1 2">
    <name type="scientific">Pseudoalteromonas peptidolytica F12-50-A1</name>
    <dbReference type="NCBI Taxonomy" id="1315280"/>
    <lineage>
        <taxon>Bacteria</taxon>
        <taxon>Pseudomonadati</taxon>
        <taxon>Pseudomonadota</taxon>
        <taxon>Gammaproteobacteria</taxon>
        <taxon>Alteromonadales</taxon>
        <taxon>Pseudoalteromonadaceae</taxon>
        <taxon>Pseudoalteromonas</taxon>
    </lineage>
</organism>
<protein>
    <submittedName>
        <fullName evidence="1">Uncharacterized protein</fullName>
    </submittedName>
</protein>
<evidence type="ECO:0000313" key="2">
    <source>
        <dbReference type="Proteomes" id="UP000660708"/>
    </source>
</evidence>
<gene>
    <name evidence="1" type="ORF">PPEP_a1396</name>
</gene>
<evidence type="ECO:0000313" key="1">
    <source>
        <dbReference type="EMBL" id="MBE0346309.1"/>
    </source>
</evidence>
<keyword evidence="2" id="KW-1185">Reference proteome</keyword>
<dbReference type="EMBL" id="AQHF01000020">
    <property type="protein sequence ID" value="MBE0346309.1"/>
    <property type="molecule type" value="Genomic_DNA"/>
</dbReference>
<proteinExistence type="predicted"/>
<name>A0A8I0T5K4_9GAMM</name>
<accession>A0A8I0T5K4</accession>
<dbReference type="Proteomes" id="UP000660708">
    <property type="component" value="Unassembled WGS sequence"/>
</dbReference>
<reference evidence="1 2" key="1">
    <citation type="submission" date="2015-06" db="EMBL/GenBank/DDBJ databases">
        <title>Genome sequence of Pseudoalteromonas peptidolytica.</title>
        <authorList>
            <person name="Xie B.-B."/>
            <person name="Rong J.-C."/>
            <person name="Qin Q.-L."/>
            <person name="Zhang Y.-Z."/>
        </authorList>
    </citation>
    <scope>NUCLEOTIDE SEQUENCE [LARGE SCALE GENOMIC DNA]</scope>
    <source>
        <strain evidence="1 2">F12-50-A1</strain>
    </source>
</reference>
<comment type="caution">
    <text evidence="1">The sequence shown here is derived from an EMBL/GenBank/DDBJ whole genome shotgun (WGS) entry which is preliminary data.</text>
</comment>
<sequence length="43" mass="4742">MISLLSLKVLGEDKLNFPLCCLYEYRYLGDSKGELSPSCLASA</sequence>